<organism evidence="30 31">
    <name type="scientific">Echeneis naucrates</name>
    <name type="common">Live sharksucker</name>
    <dbReference type="NCBI Taxonomy" id="173247"/>
    <lineage>
        <taxon>Eukaryota</taxon>
        <taxon>Metazoa</taxon>
        <taxon>Chordata</taxon>
        <taxon>Craniata</taxon>
        <taxon>Vertebrata</taxon>
        <taxon>Euteleostomi</taxon>
        <taxon>Actinopterygii</taxon>
        <taxon>Neopterygii</taxon>
        <taxon>Teleostei</taxon>
        <taxon>Neoteleostei</taxon>
        <taxon>Acanthomorphata</taxon>
        <taxon>Carangaria</taxon>
        <taxon>Carangiformes</taxon>
        <taxon>Echeneidae</taxon>
        <taxon>Echeneis</taxon>
    </lineage>
</organism>
<feature type="transmembrane region" description="Helical" evidence="28">
    <location>
        <begin position="43"/>
        <end position="60"/>
    </location>
</feature>
<comment type="catalytic activity">
    <reaction evidence="24">
        <text>a 1,2-diacyl-sn-glycero-3-phospho-L-serine(in) = a 1,2-diacyl-sn-glycero-3-phospho-L-serine(out)</text>
        <dbReference type="Rhea" id="RHEA:38663"/>
        <dbReference type="ChEBI" id="CHEBI:57262"/>
    </reaction>
</comment>
<evidence type="ECO:0000256" key="1">
    <source>
        <dbReference type="ARBA" id="ARBA00004166"/>
    </source>
</evidence>
<dbReference type="GO" id="GO:0061709">
    <property type="term" value="P:reticulophagy"/>
    <property type="evidence" value="ECO:0007669"/>
    <property type="project" value="TreeGrafter"/>
</dbReference>
<keyword evidence="10" id="KW-0597">Phosphoprotein</keyword>
<keyword evidence="22" id="KW-0325">Glycoprotein</keyword>
<keyword evidence="19 28" id="KW-0445">Lipid transport</keyword>
<comment type="catalytic activity">
    <reaction evidence="26">
        <text>a 1,2-diacyl-sn-glycero-3-phosphocholine(in) = a 1,2-diacyl-sn-glycero-3-phosphocholine(out)</text>
        <dbReference type="Rhea" id="RHEA:38571"/>
        <dbReference type="ChEBI" id="CHEBI:57643"/>
    </reaction>
</comment>
<evidence type="ECO:0000256" key="23">
    <source>
        <dbReference type="ARBA" id="ARBA00023329"/>
    </source>
</evidence>
<keyword evidence="20" id="KW-0496">Mitochondrion</keyword>
<evidence type="ECO:0000256" key="7">
    <source>
        <dbReference type="ARBA" id="ARBA00004542"/>
    </source>
</evidence>
<evidence type="ECO:0000256" key="16">
    <source>
        <dbReference type="ARBA" id="ARBA00022990"/>
    </source>
</evidence>
<evidence type="ECO:0000256" key="4">
    <source>
        <dbReference type="ARBA" id="ARBA00004414"/>
    </source>
</evidence>
<dbReference type="InterPro" id="IPR007241">
    <property type="entry name" value="Autophagy-rel_prot_9"/>
</dbReference>
<keyword evidence="12" id="KW-0967">Endosome</keyword>
<keyword evidence="31" id="KW-1185">Reference proteome</keyword>
<evidence type="ECO:0000256" key="3">
    <source>
        <dbReference type="ARBA" id="ARBA00004225"/>
    </source>
</evidence>
<evidence type="ECO:0000256" key="18">
    <source>
        <dbReference type="ARBA" id="ARBA00023034"/>
    </source>
</evidence>
<comment type="similarity">
    <text evidence="8 28">Belongs to the ATG9 family.</text>
</comment>
<keyword evidence="9 28" id="KW-0813">Transport</keyword>
<dbReference type="GO" id="GO:0034045">
    <property type="term" value="C:phagophore assembly site membrane"/>
    <property type="evidence" value="ECO:0007669"/>
    <property type="project" value="UniProtKB-SubCell"/>
</dbReference>
<comment type="subcellular location">
    <subcellularLocation>
        <location evidence="7">Cytoplasmic vesicle</location>
        <location evidence="7">Autophagosome membrane</location>
        <topology evidence="7">Multi-pass membrane protein</topology>
    </subcellularLocation>
    <subcellularLocation>
        <location evidence="5">Endoplasmic reticulum membrane</location>
        <topology evidence="5">Multi-pass membrane protein</topology>
    </subcellularLocation>
    <subcellularLocation>
        <location evidence="1">Golgi apparatus</location>
        <location evidence="1">trans-Golgi network membrane</location>
        <topology evidence="1">Multi-pass membrane protein</topology>
    </subcellularLocation>
    <subcellularLocation>
        <location evidence="4">Late endosome membrane</location>
    </subcellularLocation>
    <subcellularLocation>
        <location evidence="3">Mitochondrion membrane</location>
        <topology evidence="3">Multi-pass membrane protein</topology>
    </subcellularLocation>
    <subcellularLocation>
        <location evidence="6 28">Preautophagosomal structure membrane</location>
        <topology evidence="6 28">Multi-pass membrane protein</topology>
    </subcellularLocation>
    <subcellularLocation>
        <location evidence="2">Recycling endosome membrane</location>
        <topology evidence="2">Multi-pass membrane protein</topology>
    </subcellularLocation>
</comment>
<evidence type="ECO:0000256" key="13">
    <source>
        <dbReference type="ARBA" id="ARBA00022824"/>
    </source>
</evidence>
<gene>
    <name evidence="30" type="primary">atg9a</name>
</gene>
<evidence type="ECO:0000256" key="28">
    <source>
        <dbReference type="RuleBase" id="RU364027"/>
    </source>
</evidence>
<dbReference type="Proteomes" id="UP000472264">
    <property type="component" value="Chromosome 22"/>
</dbReference>
<feature type="compositionally biased region" description="Polar residues" evidence="29">
    <location>
        <begin position="725"/>
        <end position="737"/>
    </location>
</feature>
<keyword evidence="18" id="KW-0333">Golgi apparatus</keyword>
<evidence type="ECO:0000256" key="11">
    <source>
        <dbReference type="ARBA" id="ARBA00022692"/>
    </source>
</evidence>
<keyword evidence="11 28" id="KW-0812">Transmembrane</keyword>
<evidence type="ECO:0000256" key="19">
    <source>
        <dbReference type="ARBA" id="ARBA00023055"/>
    </source>
</evidence>
<evidence type="ECO:0000256" key="12">
    <source>
        <dbReference type="ARBA" id="ARBA00022753"/>
    </source>
</evidence>
<reference evidence="30" key="3">
    <citation type="submission" date="2025-09" db="UniProtKB">
        <authorList>
            <consortium name="Ensembl"/>
        </authorList>
    </citation>
    <scope>IDENTIFICATION</scope>
</reference>
<dbReference type="PANTHER" id="PTHR13038">
    <property type="entry name" value="APG9 AUTOPHAGY 9"/>
    <property type="match status" value="1"/>
</dbReference>
<feature type="transmembrane region" description="Helical" evidence="28">
    <location>
        <begin position="410"/>
        <end position="429"/>
    </location>
</feature>
<evidence type="ECO:0000256" key="5">
    <source>
        <dbReference type="ARBA" id="ARBA00004477"/>
    </source>
</evidence>
<evidence type="ECO:0000313" key="30">
    <source>
        <dbReference type="Ensembl" id="ENSENLP00000010774.1"/>
    </source>
</evidence>
<feature type="region of interest" description="Disordered" evidence="29">
    <location>
        <begin position="768"/>
        <end position="801"/>
    </location>
</feature>
<evidence type="ECO:0000256" key="24">
    <source>
        <dbReference type="ARBA" id="ARBA00024479"/>
    </source>
</evidence>
<dbReference type="PANTHER" id="PTHR13038:SF13">
    <property type="entry name" value="AUTOPHAGY-RELATED PROTEIN 9A"/>
    <property type="match status" value="1"/>
</dbReference>
<comment type="catalytic activity">
    <reaction evidence="25">
        <text>a 1,2-diacyl-sn-glycero-3-phosphoethanolamine(in) = a 1,2-diacyl-sn-glycero-3-phosphoethanolamine(out)</text>
        <dbReference type="Rhea" id="RHEA:38895"/>
        <dbReference type="ChEBI" id="CHEBI:64612"/>
    </reaction>
</comment>
<keyword evidence="14" id="KW-0832">Ubl conjugation</keyword>
<dbReference type="Ensembl" id="ENSENLT00000011262.1">
    <property type="protein sequence ID" value="ENSENLP00000010774.1"/>
    <property type="gene ID" value="ENSENLG00000005189.1"/>
</dbReference>
<name>A0A665TLI4_ECHNA</name>
<reference evidence="30" key="2">
    <citation type="submission" date="2025-08" db="UniProtKB">
        <authorList>
            <consortium name="Ensembl"/>
        </authorList>
    </citation>
    <scope>IDENTIFICATION</scope>
</reference>
<dbReference type="GO" id="GO:0055038">
    <property type="term" value="C:recycling endosome membrane"/>
    <property type="evidence" value="ECO:0007669"/>
    <property type="project" value="UniProtKB-SubCell"/>
</dbReference>
<keyword evidence="16" id="KW-0007">Acetylation</keyword>
<evidence type="ECO:0000256" key="10">
    <source>
        <dbReference type="ARBA" id="ARBA00022553"/>
    </source>
</evidence>
<evidence type="ECO:0000256" key="27">
    <source>
        <dbReference type="ARBA" id="ARBA00045832"/>
    </source>
</evidence>
<sequence>MAHFDTEYQRLEVSYSDSPPGEENLLMHVAEGAKSQWHHIENLDLIIIFIVVLNISYVYNLHQKNGFTCMLLGEIFELVQLLFVVGFTVFLANCVDYDILFANKLVNHTDSSKVTLPDAFLPVNVCSACIQDNAFVIFVLMISGVFWLHRLVKFIYNVCCYWEIRSFYINALKMTMSELPYATWQEVQARIVEIQKEHQICIHKKELTELDIYHRILRFKNYMVAMVNKSLLPVRFRLPVLGECVFYTRGLKYNFELIFFWGPGSLFENEWSLKPEYKRGGNRLELADRLASRILWIGIANLLLCPVILVWQILYAFFSYTEVIKREPGSLGARCWSLYGRCYLRHFNELDHELMSRLSKGYKAASKYMNCFLSPLLTVVAKNVAFFAGSLLAVLIALTIYDEDVLAVEHVLSSITLLGVCITVCRSFIPDKHMVFCPEQLLRVILAHIHYMPDHWQGNAHRYETRDQFSQLFQYKAVFILEELLSPVVTPIILIFCLRRKSLEIIDFFRNFTVEVVGVGDTCSFAQMDIRQHGHPAWMSEGKTEASIYQQAEDGKTELSLMHFAITNPQWQPPQETTHFIHQLKERVHREATGVPSDTHPLSLSESEVQRQAISGAQLHSGPKFKFHRFAEVKLDFLFFPTTDARTVSSGSSAWEGQLTSLVLSEYASTEMSIHALYMHELHKQQSRGDVSRHTWHRQESDESSDSIPDEVRSHPNLHSRNFPRSHTFPTTVPSPSAIPTSASWTHHRYGKLHVLRSARVPMGGWAEEDQAAPRQHDPLPEEGSEDEMPPHIHKVNSAFL</sequence>
<dbReference type="GO" id="GO:0034727">
    <property type="term" value="P:piecemeal microautophagy of the nucleus"/>
    <property type="evidence" value="ECO:0007669"/>
    <property type="project" value="TreeGrafter"/>
</dbReference>
<evidence type="ECO:0000313" key="31">
    <source>
        <dbReference type="Proteomes" id="UP000472264"/>
    </source>
</evidence>
<proteinExistence type="inferred from homology"/>
<evidence type="ECO:0000256" key="14">
    <source>
        <dbReference type="ARBA" id="ARBA00022843"/>
    </source>
</evidence>
<keyword evidence="13" id="KW-0256">Endoplasmic reticulum</keyword>
<keyword evidence="23" id="KW-0968">Cytoplasmic vesicle</keyword>
<evidence type="ECO:0000256" key="21">
    <source>
        <dbReference type="ARBA" id="ARBA00023136"/>
    </source>
</evidence>
<dbReference type="AlphaFoldDB" id="A0A665TLI4"/>
<dbReference type="GO" id="GO:0000422">
    <property type="term" value="P:autophagy of mitochondrion"/>
    <property type="evidence" value="ECO:0007669"/>
    <property type="project" value="TreeGrafter"/>
</dbReference>
<dbReference type="GO" id="GO:0034497">
    <property type="term" value="P:protein localization to phagophore assembly site"/>
    <property type="evidence" value="ECO:0007669"/>
    <property type="project" value="TreeGrafter"/>
</dbReference>
<keyword evidence="21 28" id="KW-0472">Membrane</keyword>
<evidence type="ECO:0000256" key="8">
    <source>
        <dbReference type="ARBA" id="ARBA00006185"/>
    </source>
</evidence>
<protein>
    <recommendedName>
        <fullName evidence="28">Autophagy-related protein 9</fullName>
    </recommendedName>
</protein>
<feature type="transmembrane region" description="Helical" evidence="28">
    <location>
        <begin position="376"/>
        <end position="398"/>
    </location>
</feature>
<feature type="region of interest" description="Disordered" evidence="29">
    <location>
        <begin position="689"/>
        <end position="737"/>
    </location>
</feature>
<keyword evidence="15 28" id="KW-1133">Transmembrane helix</keyword>
<evidence type="ECO:0000256" key="17">
    <source>
        <dbReference type="ARBA" id="ARBA00023006"/>
    </source>
</evidence>
<dbReference type="GO" id="GO:0000421">
    <property type="term" value="C:autophagosome membrane"/>
    <property type="evidence" value="ECO:0007669"/>
    <property type="project" value="UniProtKB-SubCell"/>
</dbReference>
<comment type="function">
    <text evidence="28">Phospholipid scramblase involved in autophagy. Cycles between the preautophagosomal structure/phagophore assembly site (PAS) and the cytoplasmic vesicle pool and supplies membrane for the growing autophagosome. Lipid scramblase activity plays a key role in preautophagosomal structure/phagophore assembly by distributing the phospholipids that arrive through ATG2 from the cytoplasmic to the luminal leaflet of the bilayer, thereby driving autophagosomal membrane expansion.</text>
</comment>
<reference evidence="30" key="1">
    <citation type="submission" date="2021-04" db="EMBL/GenBank/DDBJ databases">
        <authorList>
            <consortium name="Wellcome Sanger Institute Data Sharing"/>
        </authorList>
    </citation>
    <scope>NUCLEOTIDE SEQUENCE [LARGE SCALE GENOMIC DNA]</scope>
</reference>
<evidence type="ECO:0000256" key="25">
    <source>
        <dbReference type="ARBA" id="ARBA00024615"/>
    </source>
</evidence>
<evidence type="ECO:0000256" key="22">
    <source>
        <dbReference type="ARBA" id="ARBA00023180"/>
    </source>
</evidence>
<feature type="transmembrane region" description="Helical" evidence="28">
    <location>
        <begin position="120"/>
        <end position="148"/>
    </location>
</feature>
<evidence type="ECO:0000256" key="6">
    <source>
        <dbReference type="ARBA" id="ARBA00004511"/>
    </source>
</evidence>
<evidence type="ECO:0000256" key="29">
    <source>
        <dbReference type="SAM" id="MobiDB-lite"/>
    </source>
</evidence>
<dbReference type="GO" id="GO:0005789">
    <property type="term" value="C:endoplasmic reticulum membrane"/>
    <property type="evidence" value="ECO:0007669"/>
    <property type="project" value="UniProtKB-SubCell"/>
</dbReference>
<dbReference type="GO" id="GO:0005794">
    <property type="term" value="C:Golgi apparatus"/>
    <property type="evidence" value="ECO:0007669"/>
    <property type="project" value="UniProtKB-SubCell"/>
</dbReference>
<feature type="transmembrane region" description="Helical" evidence="28">
    <location>
        <begin position="294"/>
        <end position="318"/>
    </location>
</feature>
<evidence type="ECO:0000256" key="26">
    <source>
        <dbReference type="ARBA" id="ARBA00024631"/>
    </source>
</evidence>
<evidence type="ECO:0000256" key="2">
    <source>
        <dbReference type="ARBA" id="ARBA00004195"/>
    </source>
</evidence>
<dbReference type="Pfam" id="PF04109">
    <property type="entry name" value="ATG9"/>
    <property type="match status" value="1"/>
</dbReference>
<comment type="function">
    <text evidence="27">Phospholipid scramblase involved in autophagy by mediating autophagosomal membrane expansion. Cycles between the preautophagosomal structure/phagophore assembly site (PAS) and the cytoplasmic vesicle pool and supplies membrane for the growing autophagosome. Lipid scramblase activity plays a key role in preautophagosomal structure/phagophore assembly by distributing the phospholipids that arrive through ATG2 (ATG2A or ATG2B) from the cytoplasmic to the luminal leaflet of the bilayer, thereby driving autophagosomal membrane expansion. Also required to supply phosphatidylinositol 4-phosphate to the autophagosome initiation site by recruiting the phosphatidylinositol 4-kinase beta (PI4KB) in a process dependent on ARFIP2, but not ARFIP1. In addition to autophagy, also plays a role in necrotic cell death.</text>
</comment>
<evidence type="ECO:0000256" key="9">
    <source>
        <dbReference type="ARBA" id="ARBA00022448"/>
    </source>
</evidence>
<accession>A0A665TLI4</accession>
<evidence type="ECO:0000256" key="20">
    <source>
        <dbReference type="ARBA" id="ARBA00023128"/>
    </source>
</evidence>
<dbReference type="GO" id="GO:0031902">
    <property type="term" value="C:late endosome membrane"/>
    <property type="evidence" value="ECO:0007669"/>
    <property type="project" value="UniProtKB-SubCell"/>
</dbReference>
<dbReference type="GO" id="GO:0031966">
    <property type="term" value="C:mitochondrial membrane"/>
    <property type="evidence" value="ECO:0007669"/>
    <property type="project" value="UniProtKB-SubCell"/>
</dbReference>
<feature type="compositionally biased region" description="Basic and acidic residues" evidence="29">
    <location>
        <begin position="690"/>
        <end position="701"/>
    </location>
</feature>
<dbReference type="GO" id="GO:0006869">
    <property type="term" value="P:lipid transport"/>
    <property type="evidence" value="ECO:0007669"/>
    <property type="project" value="UniProtKB-KW"/>
</dbReference>
<evidence type="ECO:0000256" key="15">
    <source>
        <dbReference type="ARBA" id="ARBA00022989"/>
    </source>
</evidence>
<keyword evidence="17 28" id="KW-0072">Autophagy</keyword>